<organism evidence="1">
    <name type="scientific">uncultured Caudovirales phage</name>
    <dbReference type="NCBI Taxonomy" id="2100421"/>
    <lineage>
        <taxon>Viruses</taxon>
        <taxon>Duplodnaviria</taxon>
        <taxon>Heunggongvirae</taxon>
        <taxon>Uroviricota</taxon>
        <taxon>Caudoviricetes</taxon>
        <taxon>Peduoviridae</taxon>
        <taxon>Maltschvirus</taxon>
        <taxon>Maltschvirus maltsch</taxon>
    </lineage>
</organism>
<dbReference type="EMBL" id="LR796671">
    <property type="protein sequence ID" value="CAB4158457.1"/>
    <property type="molecule type" value="Genomic_DNA"/>
</dbReference>
<gene>
    <name evidence="1" type="ORF">UFOVP700_12</name>
</gene>
<accession>A0A6J5NI27</accession>
<evidence type="ECO:0000313" key="1">
    <source>
        <dbReference type="EMBL" id="CAB4158457.1"/>
    </source>
</evidence>
<reference evidence="1" key="1">
    <citation type="submission" date="2020-04" db="EMBL/GenBank/DDBJ databases">
        <authorList>
            <person name="Chiriac C."/>
            <person name="Salcher M."/>
            <person name="Ghai R."/>
            <person name="Kavagutti S V."/>
        </authorList>
    </citation>
    <scope>NUCLEOTIDE SEQUENCE</scope>
</reference>
<proteinExistence type="predicted"/>
<sequence>MTVVDYFQTNTWYQARPNPQQQARSAVPVAPGTYPLPQTLLRNSVGATSYIYRATVIADHVRAAAIVAVPHHSLLDVPWSMIAYHRDYTMIIASVGSVSDWIAQARQCGARAWLRTNGRSVYQWTDDSLSAQGSGPVQRYDRAGMQRAVESGTMSLRAIASQYGVCLTTVQRLSRRLAVEAERG</sequence>
<name>A0A6J5NI27_9CAUD</name>
<protein>
    <submittedName>
        <fullName evidence="1">Uncharacterized protein</fullName>
    </submittedName>
</protein>